<sequence>MRPGLPGEDPPADTSFRCLPVVLPGSDENAAGFPSDRREDSVRTPNDRSVRFLGAPPNRRTLFETSDPWCLAGTQRGEAGTTFFPASSMPVLPQPIRCQTVFPGIDIAELPWRSYSAGWPCQVSTAVPLSTGFRQKIGIL</sequence>
<feature type="compositionally biased region" description="Basic and acidic residues" evidence="1">
    <location>
        <begin position="35"/>
        <end position="50"/>
    </location>
</feature>
<dbReference type="Proteomes" id="UP000054776">
    <property type="component" value="Unassembled WGS sequence"/>
</dbReference>
<dbReference type="AlphaFoldDB" id="A0A0V1ARY2"/>
<protein>
    <submittedName>
        <fullName evidence="2">Uncharacterized protein</fullName>
    </submittedName>
</protein>
<keyword evidence="4" id="KW-1185">Reference proteome</keyword>
<accession>A0A0V1ARY2</accession>
<feature type="region of interest" description="Disordered" evidence="1">
    <location>
        <begin position="1"/>
        <end position="20"/>
    </location>
</feature>
<gene>
    <name evidence="2" type="ORF">T01_2308</name>
    <name evidence="3" type="ORF">T01_7876</name>
</gene>
<name>A0A0V1ARY2_TRISP</name>
<dbReference type="EMBL" id="JYDH01000309">
    <property type="protein sequence ID" value="KRY26932.1"/>
    <property type="molecule type" value="Genomic_DNA"/>
</dbReference>
<proteinExistence type="predicted"/>
<evidence type="ECO:0000256" key="1">
    <source>
        <dbReference type="SAM" id="MobiDB-lite"/>
    </source>
</evidence>
<feature type="region of interest" description="Disordered" evidence="1">
    <location>
        <begin position="26"/>
        <end position="54"/>
    </location>
</feature>
<comment type="caution">
    <text evidence="2">The sequence shown here is derived from an EMBL/GenBank/DDBJ whole genome shotgun (WGS) entry which is preliminary data.</text>
</comment>
<dbReference type="EMBL" id="JYDH01000309">
    <property type="protein sequence ID" value="KRY26931.1"/>
    <property type="molecule type" value="Genomic_DNA"/>
</dbReference>
<evidence type="ECO:0000313" key="2">
    <source>
        <dbReference type="EMBL" id="KRY26931.1"/>
    </source>
</evidence>
<organism evidence="2 4">
    <name type="scientific">Trichinella spiralis</name>
    <name type="common">Trichina worm</name>
    <dbReference type="NCBI Taxonomy" id="6334"/>
    <lineage>
        <taxon>Eukaryota</taxon>
        <taxon>Metazoa</taxon>
        <taxon>Ecdysozoa</taxon>
        <taxon>Nematoda</taxon>
        <taxon>Enoplea</taxon>
        <taxon>Dorylaimia</taxon>
        <taxon>Trichinellida</taxon>
        <taxon>Trichinellidae</taxon>
        <taxon>Trichinella</taxon>
    </lineage>
</organism>
<dbReference type="OrthoDB" id="5914135at2759"/>
<reference evidence="2 4" key="1">
    <citation type="submission" date="2015-01" db="EMBL/GenBank/DDBJ databases">
        <title>Evolution of Trichinella species and genotypes.</title>
        <authorList>
            <person name="Korhonen P.K."/>
            <person name="Edoardo P."/>
            <person name="Giuseppe L.R."/>
            <person name="Gasser R.B."/>
        </authorList>
    </citation>
    <scope>NUCLEOTIDE SEQUENCE [LARGE SCALE GENOMIC DNA]</scope>
    <source>
        <strain evidence="2">ISS3</strain>
    </source>
</reference>
<evidence type="ECO:0000313" key="4">
    <source>
        <dbReference type="Proteomes" id="UP000054776"/>
    </source>
</evidence>
<evidence type="ECO:0000313" key="3">
    <source>
        <dbReference type="EMBL" id="KRY26932.1"/>
    </source>
</evidence>
<dbReference type="InParanoid" id="A0A0V1ARY2"/>